<dbReference type="PANTHER" id="PTHR13887">
    <property type="entry name" value="GLUTATHIONE S-TRANSFERASE KAPPA"/>
    <property type="match status" value="1"/>
</dbReference>
<comment type="similarity">
    <text evidence="1">Belongs to the thioredoxin family. DsbA subfamily.</text>
</comment>
<evidence type="ECO:0000313" key="8">
    <source>
        <dbReference type="Proteomes" id="UP000238217"/>
    </source>
</evidence>
<name>A0A2T0YBJ2_9MICC</name>
<keyword evidence="5" id="KW-0676">Redox-active center</keyword>
<sequence>MVLAVVAIMIFRDSPDETPPASESSAVNSELIVREDSRRLDDVPQSDVTFVEFLDFECEACGAIYPTVEDLRERYEGEVSFVIRYFPLDGHPNSRQAAHAVEAAARQGELEAMYQQMYETQEQWSHNEDPQDDVFRGYAEELGLDMDQWEEDYFSDEVADRVQADFDDAVELQLQGTPTFFVNDEQLNPESIEDLTDPLDEALEAQ</sequence>
<dbReference type="InterPro" id="IPR013766">
    <property type="entry name" value="Thioredoxin_domain"/>
</dbReference>
<reference evidence="7 8" key="1">
    <citation type="submission" date="2018-03" db="EMBL/GenBank/DDBJ databases">
        <title>Comparative analysis of microorganisms from saline springs in Andes Mountain Range, Colombia.</title>
        <authorList>
            <person name="Rubin E."/>
        </authorList>
    </citation>
    <scope>NUCLEOTIDE SEQUENCE [LARGE SCALE GENOMIC DNA]</scope>
    <source>
        <strain evidence="7 8">CG 35</strain>
    </source>
</reference>
<evidence type="ECO:0000313" key="7">
    <source>
        <dbReference type="EMBL" id="PRZ12086.1"/>
    </source>
</evidence>
<dbReference type="EMBL" id="PVTY01000025">
    <property type="protein sequence ID" value="PRZ12086.1"/>
    <property type="molecule type" value="Genomic_DNA"/>
</dbReference>
<dbReference type="AlphaFoldDB" id="A0A2T0YBJ2"/>
<dbReference type="GO" id="GO:0016491">
    <property type="term" value="F:oxidoreductase activity"/>
    <property type="evidence" value="ECO:0007669"/>
    <property type="project" value="UniProtKB-KW"/>
</dbReference>
<evidence type="ECO:0000256" key="1">
    <source>
        <dbReference type="ARBA" id="ARBA00005791"/>
    </source>
</evidence>
<dbReference type="InterPro" id="IPR012336">
    <property type="entry name" value="Thioredoxin-like_fold"/>
</dbReference>
<evidence type="ECO:0000256" key="3">
    <source>
        <dbReference type="ARBA" id="ARBA00023002"/>
    </source>
</evidence>
<dbReference type="InterPro" id="IPR036249">
    <property type="entry name" value="Thioredoxin-like_sf"/>
</dbReference>
<dbReference type="SUPFAM" id="SSF52833">
    <property type="entry name" value="Thioredoxin-like"/>
    <property type="match status" value="1"/>
</dbReference>
<evidence type="ECO:0000256" key="4">
    <source>
        <dbReference type="ARBA" id="ARBA00023157"/>
    </source>
</evidence>
<accession>A0A2T0YBJ2</accession>
<evidence type="ECO:0000256" key="2">
    <source>
        <dbReference type="ARBA" id="ARBA00022729"/>
    </source>
</evidence>
<dbReference type="PANTHER" id="PTHR13887:SF14">
    <property type="entry name" value="DISULFIDE BOND FORMATION PROTEIN D"/>
    <property type="match status" value="1"/>
</dbReference>
<keyword evidence="8" id="KW-1185">Reference proteome</keyword>
<dbReference type="PROSITE" id="PS51352">
    <property type="entry name" value="THIOREDOXIN_2"/>
    <property type="match status" value="1"/>
</dbReference>
<proteinExistence type="inferred from homology"/>
<evidence type="ECO:0000256" key="5">
    <source>
        <dbReference type="ARBA" id="ARBA00023284"/>
    </source>
</evidence>
<evidence type="ECO:0000259" key="6">
    <source>
        <dbReference type="PROSITE" id="PS51352"/>
    </source>
</evidence>
<comment type="caution">
    <text evidence="7">The sequence shown here is derived from an EMBL/GenBank/DDBJ whole genome shotgun (WGS) entry which is preliminary data.</text>
</comment>
<gene>
    <name evidence="7" type="ORF">BCL67_1257</name>
</gene>
<protein>
    <submittedName>
        <fullName evidence="7">Thioredoxin-like protein</fullName>
    </submittedName>
</protein>
<dbReference type="Proteomes" id="UP000238217">
    <property type="component" value="Unassembled WGS sequence"/>
</dbReference>
<keyword evidence="2" id="KW-0732">Signal</keyword>
<organism evidence="7 8">
    <name type="scientific">Nesterenkonia sandarakina</name>
    <dbReference type="NCBI Taxonomy" id="272918"/>
    <lineage>
        <taxon>Bacteria</taxon>
        <taxon>Bacillati</taxon>
        <taxon>Actinomycetota</taxon>
        <taxon>Actinomycetes</taxon>
        <taxon>Micrococcales</taxon>
        <taxon>Micrococcaceae</taxon>
        <taxon>Nesterenkonia</taxon>
    </lineage>
</organism>
<dbReference type="Pfam" id="PF13462">
    <property type="entry name" value="Thioredoxin_4"/>
    <property type="match status" value="1"/>
</dbReference>
<feature type="domain" description="Thioredoxin" evidence="6">
    <location>
        <begin position="12"/>
        <end position="204"/>
    </location>
</feature>
<keyword evidence="3" id="KW-0560">Oxidoreductase</keyword>
<keyword evidence="4" id="KW-1015">Disulfide bond</keyword>
<dbReference type="Gene3D" id="3.40.30.10">
    <property type="entry name" value="Glutaredoxin"/>
    <property type="match status" value="1"/>
</dbReference>